<accession>A0A2P5TPV1</accession>
<dbReference type="PANTHER" id="PTHR45138">
    <property type="entry name" value="REGULATORY COMPONENTS OF SENSORY TRANSDUCTION SYSTEM"/>
    <property type="match status" value="1"/>
</dbReference>
<reference evidence="5" key="1">
    <citation type="submission" date="2016-11" db="EMBL/GenBank/DDBJ databases">
        <authorList>
            <person name="Sisinthy S."/>
            <person name="Ara S."/>
            <person name="Gundlapally S.R."/>
        </authorList>
    </citation>
    <scope>NUCLEOTIDE SEQUENCE [LARGE SCALE GENOMIC DNA]</scope>
    <source>
        <strain evidence="5">V1-41</strain>
    </source>
</reference>
<dbReference type="SUPFAM" id="SSF55073">
    <property type="entry name" value="Nucleotide cyclase"/>
    <property type="match status" value="1"/>
</dbReference>
<proteinExistence type="predicted"/>
<name>A0A2P5TPV1_9GAMM</name>
<organism evidence="4 5">
    <name type="scientific">Oceanisphaera arctica</name>
    <dbReference type="NCBI Taxonomy" id="641510"/>
    <lineage>
        <taxon>Bacteria</taxon>
        <taxon>Pseudomonadati</taxon>
        <taxon>Pseudomonadota</taxon>
        <taxon>Gammaproteobacteria</taxon>
        <taxon>Aeromonadales</taxon>
        <taxon>Aeromonadaceae</taxon>
        <taxon>Oceanisphaera</taxon>
    </lineage>
</organism>
<dbReference type="EMBL" id="MPZM01000005">
    <property type="protein sequence ID" value="PPL17681.1"/>
    <property type="molecule type" value="Genomic_DNA"/>
</dbReference>
<evidence type="ECO:0000256" key="1">
    <source>
        <dbReference type="ARBA" id="ARBA00012528"/>
    </source>
</evidence>
<evidence type="ECO:0000256" key="2">
    <source>
        <dbReference type="ARBA" id="ARBA00034247"/>
    </source>
</evidence>
<dbReference type="AlphaFoldDB" id="A0A2P5TPV1"/>
<keyword evidence="5" id="KW-1185">Reference proteome</keyword>
<dbReference type="Proteomes" id="UP000242231">
    <property type="component" value="Unassembled WGS sequence"/>
</dbReference>
<dbReference type="PROSITE" id="PS50887">
    <property type="entry name" value="GGDEF"/>
    <property type="match status" value="1"/>
</dbReference>
<feature type="domain" description="GGDEF" evidence="3">
    <location>
        <begin position="1"/>
        <end position="61"/>
    </location>
</feature>
<evidence type="ECO:0000313" key="4">
    <source>
        <dbReference type="EMBL" id="PPL17681.1"/>
    </source>
</evidence>
<dbReference type="InterPro" id="IPR000160">
    <property type="entry name" value="GGDEF_dom"/>
</dbReference>
<dbReference type="GO" id="GO:0043709">
    <property type="term" value="P:cell adhesion involved in single-species biofilm formation"/>
    <property type="evidence" value="ECO:0007669"/>
    <property type="project" value="TreeGrafter"/>
</dbReference>
<dbReference type="GO" id="GO:1902201">
    <property type="term" value="P:negative regulation of bacterial-type flagellum-dependent cell motility"/>
    <property type="evidence" value="ECO:0007669"/>
    <property type="project" value="TreeGrafter"/>
</dbReference>
<dbReference type="InterPro" id="IPR050469">
    <property type="entry name" value="Diguanylate_Cyclase"/>
</dbReference>
<evidence type="ECO:0000313" key="5">
    <source>
        <dbReference type="Proteomes" id="UP000242231"/>
    </source>
</evidence>
<dbReference type="GO" id="GO:0052621">
    <property type="term" value="F:diguanylate cyclase activity"/>
    <property type="evidence" value="ECO:0007669"/>
    <property type="project" value="UniProtKB-EC"/>
</dbReference>
<dbReference type="GO" id="GO:0005886">
    <property type="term" value="C:plasma membrane"/>
    <property type="evidence" value="ECO:0007669"/>
    <property type="project" value="TreeGrafter"/>
</dbReference>
<dbReference type="Gene3D" id="3.30.70.270">
    <property type="match status" value="1"/>
</dbReference>
<evidence type="ECO:0000259" key="3">
    <source>
        <dbReference type="PROSITE" id="PS50887"/>
    </source>
</evidence>
<dbReference type="InterPro" id="IPR043128">
    <property type="entry name" value="Rev_trsase/Diguanyl_cyclase"/>
</dbReference>
<dbReference type="EC" id="2.7.7.65" evidence="1"/>
<protein>
    <recommendedName>
        <fullName evidence="1">diguanylate cyclase</fullName>
        <ecNumber evidence="1">2.7.7.65</ecNumber>
    </recommendedName>
</protein>
<dbReference type="PANTHER" id="PTHR45138:SF9">
    <property type="entry name" value="DIGUANYLATE CYCLASE DGCM-RELATED"/>
    <property type="match status" value="1"/>
</dbReference>
<sequence>MRALNIEHLGSKSGNRVTISQGVVTLIPTPDLTPQALLAAADRQLYRAKEEGRDRVCAIELTQQSECFPLPG</sequence>
<dbReference type="InterPro" id="IPR029787">
    <property type="entry name" value="Nucleotide_cyclase"/>
</dbReference>
<gene>
    <name evidence="4" type="ORF">UN63_03685</name>
</gene>
<comment type="caution">
    <text evidence="4">The sequence shown here is derived from an EMBL/GenBank/DDBJ whole genome shotgun (WGS) entry which is preliminary data.</text>
</comment>
<comment type="catalytic activity">
    <reaction evidence="2">
        <text>2 GTP = 3',3'-c-di-GMP + 2 diphosphate</text>
        <dbReference type="Rhea" id="RHEA:24898"/>
        <dbReference type="ChEBI" id="CHEBI:33019"/>
        <dbReference type="ChEBI" id="CHEBI:37565"/>
        <dbReference type="ChEBI" id="CHEBI:58805"/>
        <dbReference type="EC" id="2.7.7.65"/>
    </reaction>
</comment>
<dbReference type="RefSeq" id="WP_219821061.1">
    <property type="nucleotide sequence ID" value="NZ_BMYB01000011.1"/>
</dbReference>
<dbReference type="Pfam" id="PF00990">
    <property type="entry name" value="GGDEF"/>
    <property type="match status" value="1"/>
</dbReference>